<dbReference type="Pfam" id="PF00348">
    <property type="entry name" value="polyprenyl_synt"/>
    <property type="match status" value="1"/>
</dbReference>
<keyword evidence="4" id="KW-0479">Metal-binding</keyword>
<keyword evidence="5" id="KW-0460">Magnesium</keyword>
<dbReference type="PROSITE" id="PS00723">
    <property type="entry name" value="POLYPRENYL_SYNTHASE_1"/>
    <property type="match status" value="1"/>
</dbReference>
<comment type="cofactor">
    <cofactor evidence="1">
        <name>Mg(2+)</name>
        <dbReference type="ChEBI" id="CHEBI:18420"/>
    </cofactor>
</comment>
<sequence>MPSAEDPVGPLRPRIQQTLDRFLDRQRDLLEPISEELLPLIDAAADLLRGGKRLRPAFCYWGWRAADEFAADDDVVITTGAALELFQAAALVHDDVIDDSDTRRGRPSTHRRFATHHLDARWHGDGSSFGRATAILVGDLLLGWSDEMFSTAGLSESATRRARPVFERMRTEVGAGQYLDILAQADTAVSPADQVERARRVIVHKSARYSVEHPLVLGGRIAGAPEQLVDEYSKYGGALGEAFQLRDDILGVFGDPRETGKPAGDDLREGKRTVLVAYARQHASSAQAKMLTDLLGDPDLDIKGVDHLRQVLVDTGAVGRVEARITELISDAEAALKRAALHGAGQQALASLITLATTRTR</sequence>
<keyword evidence="8" id="KW-1185">Reference proteome</keyword>
<gene>
    <name evidence="7" type="ORF">F7O44_04570</name>
</gene>
<organism evidence="7 8">
    <name type="scientific">Phytoactinopolyspora mesophila</name>
    <dbReference type="NCBI Taxonomy" id="2650750"/>
    <lineage>
        <taxon>Bacteria</taxon>
        <taxon>Bacillati</taxon>
        <taxon>Actinomycetota</taxon>
        <taxon>Actinomycetes</taxon>
        <taxon>Jiangellales</taxon>
        <taxon>Jiangellaceae</taxon>
        <taxon>Phytoactinopolyspora</taxon>
    </lineage>
</organism>
<dbReference type="GO" id="GO:0046872">
    <property type="term" value="F:metal ion binding"/>
    <property type="evidence" value="ECO:0007669"/>
    <property type="project" value="UniProtKB-KW"/>
</dbReference>
<keyword evidence="3 6" id="KW-0808">Transferase</keyword>
<evidence type="ECO:0000256" key="2">
    <source>
        <dbReference type="ARBA" id="ARBA00006706"/>
    </source>
</evidence>
<dbReference type="SFLD" id="SFLDS00005">
    <property type="entry name" value="Isoprenoid_Synthase_Type_I"/>
    <property type="match status" value="1"/>
</dbReference>
<proteinExistence type="inferred from homology"/>
<evidence type="ECO:0000313" key="7">
    <source>
        <dbReference type="EMBL" id="NDL56342.1"/>
    </source>
</evidence>
<dbReference type="Gene3D" id="1.10.600.10">
    <property type="entry name" value="Farnesyl Diphosphate Synthase"/>
    <property type="match status" value="1"/>
</dbReference>
<dbReference type="GO" id="GO:0004659">
    <property type="term" value="F:prenyltransferase activity"/>
    <property type="evidence" value="ECO:0007669"/>
    <property type="project" value="InterPro"/>
</dbReference>
<comment type="similarity">
    <text evidence="2 6">Belongs to the FPP/GGPP synthase family.</text>
</comment>
<dbReference type="InterPro" id="IPR000092">
    <property type="entry name" value="Polyprenyl_synt"/>
</dbReference>
<dbReference type="PANTHER" id="PTHR12001:SF85">
    <property type="entry name" value="SHORT CHAIN ISOPRENYL DIPHOSPHATE SYNTHASE"/>
    <property type="match status" value="1"/>
</dbReference>
<evidence type="ECO:0000256" key="4">
    <source>
        <dbReference type="ARBA" id="ARBA00022723"/>
    </source>
</evidence>
<dbReference type="InterPro" id="IPR033749">
    <property type="entry name" value="Polyprenyl_synt_CS"/>
</dbReference>
<dbReference type="GO" id="GO:0008299">
    <property type="term" value="P:isoprenoid biosynthetic process"/>
    <property type="evidence" value="ECO:0007669"/>
    <property type="project" value="InterPro"/>
</dbReference>
<dbReference type="EMBL" id="WLZY01000001">
    <property type="protein sequence ID" value="NDL56342.1"/>
    <property type="molecule type" value="Genomic_DNA"/>
</dbReference>
<evidence type="ECO:0000313" key="8">
    <source>
        <dbReference type="Proteomes" id="UP000460435"/>
    </source>
</evidence>
<accession>A0A7K3M0A6</accession>
<evidence type="ECO:0000256" key="3">
    <source>
        <dbReference type="ARBA" id="ARBA00022679"/>
    </source>
</evidence>
<dbReference type="InterPro" id="IPR008949">
    <property type="entry name" value="Isoprenoid_synthase_dom_sf"/>
</dbReference>
<dbReference type="AlphaFoldDB" id="A0A7K3M0A6"/>
<dbReference type="SFLD" id="SFLDG01017">
    <property type="entry name" value="Polyprenyl_Transferase_Like"/>
    <property type="match status" value="1"/>
</dbReference>
<dbReference type="Proteomes" id="UP000460435">
    <property type="component" value="Unassembled WGS sequence"/>
</dbReference>
<name>A0A7K3M0A6_9ACTN</name>
<reference evidence="7 8" key="1">
    <citation type="submission" date="2019-11" db="EMBL/GenBank/DDBJ databases">
        <authorList>
            <person name="Li X.-J."/>
            <person name="Feng X.-M."/>
        </authorList>
    </citation>
    <scope>NUCLEOTIDE SEQUENCE [LARGE SCALE GENOMIC DNA]</scope>
    <source>
        <strain evidence="7 8">XMNu-373</strain>
    </source>
</reference>
<evidence type="ECO:0000256" key="6">
    <source>
        <dbReference type="RuleBase" id="RU004466"/>
    </source>
</evidence>
<dbReference type="RefSeq" id="WP_162449345.1">
    <property type="nucleotide sequence ID" value="NZ_WLZY01000001.1"/>
</dbReference>
<protein>
    <submittedName>
        <fullName evidence="7">Polyprenyl synthetase family protein</fullName>
    </submittedName>
</protein>
<dbReference type="CDD" id="cd00685">
    <property type="entry name" value="Trans_IPPS_HT"/>
    <property type="match status" value="1"/>
</dbReference>
<dbReference type="PANTHER" id="PTHR12001">
    <property type="entry name" value="GERANYLGERANYL PYROPHOSPHATE SYNTHASE"/>
    <property type="match status" value="1"/>
</dbReference>
<dbReference type="PROSITE" id="PS00444">
    <property type="entry name" value="POLYPRENYL_SYNTHASE_2"/>
    <property type="match status" value="1"/>
</dbReference>
<dbReference type="SUPFAM" id="SSF48576">
    <property type="entry name" value="Terpenoid synthases"/>
    <property type="match status" value="1"/>
</dbReference>
<evidence type="ECO:0000256" key="1">
    <source>
        <dbReference type="ARBA" id="ARBA00001946"/>
    </source>
</evidence>
<evidence type="ECO:0000256" key="5">
    <source>
        <dbReference type="ARBA" id="ARBA00022842"/>
    </source>
</evidence>
<comment type="caution">
    <text evidence="7">The sequence shown here is derived from an EMBL/GenBank/DDBJ whole genome shotgun (WGS) entry which is preliminary data.</text>
</comment>